<comment type="caution">
    <text evidence="1">The sequence shown here is derived from an EMBL/GenBank/DDBJ whole genome shotgun (WGS) entry which is preliminary data.</text>
</comment>
<accession>A0A2B7WIA3</accession>
<gene>
    <name evidence="1" type="ORF">AJ79_09625</name>
</gene>
<dbReference type="STRING" id="1447875.A0A2B7WIA3"/>
<evidence type="ECO:0008006" key="3">
    <source>
        <dbReference type="Google" id="ProtNLM"/>
    </source>
</evidence>
<dbReference type="OrthoDB" id="2156052at2759"/>
<dbReference type="AlphaFoldDB" id="A0A2B7WIA3"/>
<keyword evidence="2" id="KW-1185">Reference proteome</keyword>
<proteinExistence type="predicted"/>
<evidence type="ECO:0000313" key="1">
    <source>
        <dbReference type="EMBL" id="PGG96352.1"/>
    </source>
</evidence>
<dbReference type="EMBL" id="PDNB01000284">
    <property type="protein sequence ID" value="PGG96352.1"/>
    <property type="molecule type" value="Genomic_DNA"/>
</dbReference>
<evidence type="ECO:0000313" key="2">
    <source>
        <dbReference type="Proteomes" id="UP000223968"/>
    </source>
</evidence>
<sequence length="480" mass="53493">MESASDLLQRELPQVLYIRGTSEASVSPERVSASLMHLWPNFAQQMMAACDSLDLSGQVSLTDSSEGELYAVANELGLTGRIQKNLCDPVAKALSVTDFSFIRFGDIQTVERSSGLSDIVTLRLRNISPTESETSLIAAGELKTFWTLKLGQFPVNSELFYRRNLEPHIGQLISYMRVNYLKYGFLSTYKSTVFVRRTGDYRFELSLPIDMEATRPSVRQCLTGFCILASTDTNYPERDDFDPRPLRQCAFPFGQASTRPLSMYRTQEGTPTVEASGIPSLNITPQTILYGDGGVSQSSVNCIRLISGVPQKKAVFEVEWKGVRAIAKCWSKELHESFTIESAVYERFYQRRPEGYDVFASVLEFGEITCSSLFPAGNILVITLVEGEKLSDVWEGLTIPEKNRVRDQCRKAVSILRTIPIYCSDAGKHNVLYSTASRRVTMIDLESTGVCTQEEIQGLDGPELLAIFGDVVMREPMIGG</sequence>
<organism evidence="1 2">
    <name type="scientific">Helicocarpus griseus UAMH5409</name>
    <dbReference type="NCBI Taxonomy" id="1447875"/>
    <lineage>
        <taxon>Eukaryota</taxon>
        <taxon>Fungi</taxon>
        <taxon>Dikarya</taxon>
        <taxon>Ascomycota</taxon>
        <taxon>Pezizomycotina</taxon>
        <taxon>Eurotiomycetes</taxon>
        <taxon>Eurotiomycetidae</taxon>
        <taxon>Onygenales</taxon>
        <taxon>Ajellomycetaceae</taxon>
        <taxon>Helicocarpus</taxon>
    </lineage>
</organism>
<dbReference type="Proteomes" id="UP000223968">
    <property type="component" value="Unassembled WGS sequence"/>
</dbReference>
<reference evidence="1 2" key="1">
    <citation type="submission" date="2017-10" db="EMBL/GenBank/DDBJ databases">
        <title>Comparative genomics in systemic dimorphic fungi from Ajellomycetaceae.</title>
        <authorList>
            <person name="Munoz J.F."/>
            <person name="Mcewen J.G."/>
            <person name="Clay O.K."/>
            <person name="Cuomo C.A."/>
        </authorList>
    </citation>
    <scope>NUCLEOTIDE SEQUENCE [LARGE SCALE GENOMIC DNA]</scope>
    <source>
        <strain evidence="1 2">UAMH5409</strain>
    </source>
</reference>
<protein>
    <recommendedName>
        <fullName evidence="3">Protein kinase domain-containing protein</fullName>
    </recommendedName>
</protein>
<name>A0A2B7WIA3_9EURO</name>